<keyword evidence="5" id="KW-1185">Reference proteome</keyword>
<dbReference type="InterPro" id="IPR050425">
    <property type="entry name" value="NAD(P)_dehydrat-like"/>
</dbReference>
<dbReference type="PANTHER" id="PTHR10366:SF562">
    <property type="entry name" value="ALDEHYDE REDUCTASE II (AFU_ORTHOLOGUE AFUA_1G11360)"/>
    <property type="match status" value="1"/>
</dbReference>
<keyword evidence="1" id="KW-0560">Oxidoreductase</keyword>
<sequence>MSNSIINLTNPSIPLGSTILVTGVNGLIGSHIADQVLAAGYQVRGTVRNQSKSAWVEALFTTKYGDGRFKLFEVPDLALKGVWNSPIKGVSGVVSVAGLANLMVQDVEGAVKDDLDGFFNLLDAAKAETTVKAFVFTSSSWAVWTPKANTPMSVTESTYNEEAIGVANDTKLEPAQKGIAPFMATKVKVEQGCWGWVAREKPSFTFNSVLLSTVLGPILSSKDQSASTAGMVKWLLTKEHLDVMEHIAPQWFIDARDAGRLYVAILTNENVDRERVLGCGGRFSFPKVLEILKEAYPERKGEFADLPDAGWDQTELPSDKSLALLNKVGQSEWTTLEQSAKDNFESFAI</sequence>
<dbReference type="InterPro" id="IPR001509">
    <property type="entry name" value="Epimerase_deHydtase"/>
</dbReference>
<dbReference type="FunFam" id="3.40.50.720:FF:000426">
    <property type="entry name" value="Aldehyde reductase 2"/>
    <property type="match status" value="1"/>
</dbReference>
<evidence type="ECO:0000313" key="5">
    <source>
        <dbReference type="Proteomes" id="UP000014074"/>
    </source>
</evidence>
<dbReference type="GO" id="GO:0016616">
    <property type="term" value="F:oxidoreductase activity, acting on the CH-OH group of donors, NAD or NADP as acceptor"/>
    <property type="evidence" value="ECO:0007669"/>
    <property type="project" value="TreeGrafter"/>
</dbReference>
<dbReference type="Gene3D" id="3.40.50.720">
    <property type="entry name" value="NAD(P)-binding Rossmann-like Domain"/>
    <property type="match status" value="1"/>
</dbReference>
<feature type="domain" description="NAD-dependent epimerase/dehydratase" evidence="3">
    <location>
        <begin position="19"/>
        <end position="272"/>
    </location>
</feature>
<gene>
    <name evidence="4" type="ORF">UCRPA7_2329</name>
</gene>
<dbReference type="HOGENOM" id="CLU_007383_9_2_1"/>
<dbReference type="OrthoDB" id="2735536at2759"/>
<dbReference type="eggNOG" id="KOG1502">
    <property type="taxonomic scope" value="Eukaryota"/>
</dbReference>
<proteinExistence type="inferred from homology"/>
<protein>
    <submittedName>
        <fullName evidence="4">Putative nad-p-binding protein</fullName>
    </submittedName>
</protein>
<evidence type="ECO:0000259" key="3">
    <source>
        <dbReference type="Pfam" id="PF01370"/>
    </source>
</evidence>
<evidence type="ECO:0000256" key="1">
    <source>
        <dbReference type="ARBA" id="ARBA00023002"/>
    </source>
</evidence>
<comment type="similarity">
    <text evidence="2">Belongs to the NAD(P)-dependent epimerase/dehydratase family. Dihydroflavonol-4-reductase subfamily.</text>
</comment>
<dbReference type="Pfam" id="PF01370">
    <property type="entry name" value="Epimerase"/>
    <property type="match status" value="1"/>
</dbReference>
<dbReference type="RefSeq" id="XP_007913096.1">
    <property type="nucleotide sequence ID" value="XM_007914905.1"/>
</dbReference>
<dbReference type="AlphaFoldDB" id="R8BS52"/>
<dbReference type="Proteomes" id="UP000014074">
    <property type="component" value="Unassembled WGS sequence"/>
</dbReference>
<evidence type="ECO:0000313" key="4">
    <source>
        <dbReference type="EMBL" id="EOO02166.1"/>
    </source>
</evidence>
<dbReference type="GeneID" id="19322566"/>
<dbReference type="EMBL" id="KB932930">
    <property type="protein sequence ID" value="EOO02166.1"/>
    <property type="molecule type" value="Genomic_DNA"/>
</dbReference>
<name>R8BS52_PHAM7</name>
<dbReference type="KEGG" id="tmn:UCRPA7_2329"/>
<accession>R8BS52</accession>
<evidence type="ECO:0000256" key="2">
    <source>
        <dbReference type="ARBA" id="ARBA00023445"/>
    </source>
</evidence>
<dbReference type="PANTHER" id="PTHR10366">
    <property type="entry name" value="NAD DEPENDENT EPIMERASE/DEHYDRATASE"/>
    <property type="match status" value="1"/>
</dbReference>
<dbReference type="InterPro" id="IPR036291">
    <property type="entry name" value="NAD(P)-bd_dom_sf"/>
</dbReference>
<dbReference type="SUPFAM" id="SSF51735">
    <property type="entry name" value="NAD(P)-binding Rossmann-fold domains"/>
    <property type="match status" value="1"/>
</dbReference>
<organism evidence="4 5">
    <name type="scientific">Phaeoacremonium minimum (strain UCR-PA7)</name>
    <name type="common">Esca disease fungus</name>
    <name type="synonym">Togninia minima</name>
    <dbReference type="NCBI Taxonomy" id="1286976"/>
    <lineage>
        <taxon>Eukaryota</taxon>
        <taxon>Fungi</taxon>
        <taxon>Dikarya</taxon>
        <taxon>Ascomycota</taxon>
        <taxon>Pezizomycotina</taxon>
        <taxon>Sordariomycetes</taxon>
        <taxon>Sordariomycetidae</taxon>
        <taxon>Togniniales</taxon>
        <taxon>Togniniaceae</taxon>
        <taxon>Phaeoacremonium</taxon>
    </lineage>
</organism>
<reference evidence="5" key="1">
    <citation type="journal article" date="2013" name="Genome Announc.">
        <title>Draft genome sequence of the ascomycete Phaeoacremonium aleophilum strain UCR-PA7, a causal agent of the esca disease complex in grapevines.</title>
        <authorList>
            <person name="Blanco-Ulate B."/>
            <person name="Rolshausen P."/>
            <person name="Cantu D."/>
        </authorList>
    </citation>
    <scope>NUCLEOTIDE SEQUENCE [LARGE SCALE GENOMIC DNA]</scope>
    <source>
        <strain evidence="5">UCR-PA7</strain>
    </source>
</reference>